<gene>
    <name evidence="1" type="ORF">B8A44_09455</name>
</gene>
<dbReference type="EMBL" id="NAQV01000058">
    <property type="protein sequence ID" value="RAN61378.1"/>
    <property type="molecule type" value="Genomic_DNA"/>
</dbReference>
<dbReference type="AlphaFoldDB" id="A0A328KET3"/>
<organism evidence="1 2">
    <name type="scientific">Dolosigranulum pigrum</name>
    <dbReference type="NCBI Taxonomy" id="29394"/>
    <lineage>
        <taxon>Bacteria</taxon>
        <taxon>Bacillati</taxon>
        <taxon>Bacillota</taxon>
        <taxon>Bacilli</taxon>
        <taxon>Lactobacillales</taxon>
        <taxon>Carnobacteriaceae</taxon>
        <taxon>Dolosigranulum</taxon>
    </lineage>
</organism>
<name>A0A328KET3_9LACT</name>
<sequence length="136" mass="16143">MKLYKMYQEMQEHGCETPEELYRLCEESKITAEAMLVKRWHYRTKLFRESSKNLASVIKRNSYMLNEIEEALAYFFYEPAEHLFAFELIQLLKRDFEVSKYNDLEDYLAYVIGGLQGRSGMLLLEMGGIENCQLLN</sequence>
<comment type="caution">
    <text evidence="1">The sequence shown here is derived from an EMBL/GenBank/DDBJ whole genome shotgun (WGS) entry which is preliminary data.</text>
</comment>
<dbReference type="Proteomes" id="UP000249099">
    <property type="component" value="Unassembled WGS sequence"/>
</dbReference>
<reference evidence="1 2" key="1">
    <citation type="submission" date="2017-03" db="EMBL/GenBank/DDBJ databases">
        <title>wgs assembly of Dolosigranulum pigrum KPL CDC strains.</title>
        <authorList>
            <person name="Brugger S.D."/>
            <person name="Pettigrew M."/>
            <person name="Kong Y."/>
            <person name="Lemon K.P."/>
        </authorList>
    </citation>
    <scope>NUCLEOTIDE SEQUENCE [LARGE SCALE GENOMIC DNA]</scope>
    <source>
        <strain evidence="1 2">KPL1931_CDC4294-98</strain>
    </source>
</reference>
<accession>A0A328KET3</accession>
<proteinExistence type="predicted"/>
<evidence type="ECO:0000313" key="1">
    <source>
        <dbReference type="EMBL" id="RAN61378.1"/>
    </source>
</evidence>
<protein>
    <submittedName>
        <fullName evidence="1">Uncharacterized protein</fullName>
    </submittedName>
</protein>
<dbReference type="RefSeq" id="WP_112790581.1">
    <property type="nucleotide sequence ID" value="NZ_NAQV01000058.1"/>
</dbReference>
<evidence type="ECO:0000313" key="2">
    <source>
        <dbReference type="Proteomes" id="UP000249099"/>
    </source>
</evidence>